<dbReference type="Proteomes" id="UP000663720">
    <property type="component" value="Chromosome"/>
</dbReference>
<evidence type="ECO:0000313" key="1">
    <source>
        <dbReference type="EMBL" id="QTA80391.1"/>
    </source>
</evidence>
<organism evidence="1 2">
    <name type="scientific">Desulfonema limicola</name>
    <dbReference type="NCBI Taxonomy" id="45656"/>
    <lineage>
        <taxon>Bacteria</taxon>
        <taxon>Pseudomonadati</taxon>
        <taxon>Thermodesulfobacteriota</taxon>
        <taxon>Desulfobacteria</taxon>
        <taxon>Desulfobacterales</taxon>
        <taxon>Desulfococcaceae</taxon>
        <taxon>Desulfonema</taxon>
    </lineage>
</organism>
<protein>
    <submittedName>
        <fullName evidence="1">DUF1318</fullName>
    </submittedName>
</protein>
<keyword evidence="2" id="KW-1185">Reference proteome</keyword>
<dbReference type="AlphaFoldDB" id="A0A975B7X7"/>
<dbReference type="KEGG" id="dli:dnl_26930"/>
<reference evidence="1" key="1">
    <citation type="journal article" date="2021" name="Microb. Physiol.">
        <title>Proteogenomic Insights into the Physiology of Marine, Sulfate-Reducing, Filamentous Desulfonema limicola and Desulfonema magnum.</title>
        <authorList>
            <person name="Schnaars V."/>
            <person name="Wohlbrand L."/>
            <person name="Scheve S."/>
            <person name="Hinrichs C."/>
            <person name="Reinhardt R."/>
            <person name="Rabus R."/>
        </authorList>
    </citation>
    <scope>NUCLEOTIDE SEQUENCE</scope>
    <source>
        <strain evidence="1">5ac10</strain>
    </source>
</reference>
<sequence length="197" mass="22720">MRPILKKIIFSWIILLTGCTLAKVNVEVISERTSLENQILGTYNALDNEMLMAASVRGVDPRGNIKKPPRHSQEHKDAVTALQVQAFHEYDITRFKQIKWAGENNQGLLTPFKMDKNNIPGHLSDFAQRFTQQEFDAIIFQVNQAREIIMQRVIDMNENLSKDDIQEIRKTFGKLNRENALAGEKVQNDNQEWVVKK</sequence>
<dbReference type="RefSeq" id="WP_207692043.1">
    <property type="nucleotide sequence ID" value="NZ_CP061799.1"/>
</dbReference>
<evidence type="ECO:0000313" key="2">
    <source>
        <dbReference type="Proteomes" id="UP000663720"/>
    </source>
</evidence>
<dbReference type="EMBL" id="CP061799">
    <property type="protein sequence ID" value="QTA80391.1"/>
    <property type="molecule type" value="Genomic_DNA"/>
</dbReference>
<dbReference type="PROSITE" id="PS51257">
    <property type="entry name" value="PROKAR_LIPOPROTEIN"/>
    <property type="match status" value="1"/>
</dbReference>
<name>A0A975B7X7_9BACT</name>
<accession>A0A975B7X7</accession>
<gene>
    <name evidence="1" type="ORF">dnl_26930</name>
</gene>
<proteinExistence type="predicted"/>